<name>A0AA35TG93_GEOBA</name>
<evidence type="ECO:0000256" key="1">
    <source>
        <dbReference type="ARBA" id="ARBA00005190"/>
    </source>
</evidence>
<gene>
    <name evidence="8" type="ORF">GBAR_LOCUS26194</name>
</gene>
<dbReference type="EC" id="2.7.1.30" evidence="2"/>
<dbReference type="PANTHER" id="PTHR43095">
    <property type="entry name" value="SUGAR KINASE"/>
    <property type="match status" value="1"/>
</dbReference>
<feature type="domain" description="Carbohydrate kinase FGGY C-terminal" evidence="7">
    <location>
        <begin position="125"/>
        <end position="274"/>
    </location>
</feature>
<sequence length="326" mass="34947">MTGSFGSDVSDASISAAGDIYTRDWSGEILDALEVRRDLFPPIVESTSVVGEITAEASEETGLAAGTPVCAGAGDMACMAVGGGVIKPGVVNVGIGTAGHALAFAETVSDAGYNQLWPICHAVPGKYIWLGCTYTGGRSLAWARDQFGERFEDLTAHAESAPVGSDGLFFMPWFQGAATPNPDPHARAGWIGLTLHHTKGHMIRALMEGVAFDLRHSLECFKRLGSPIDELRIGEGGAKSELWSIIQADVFGQDVRIMETREVSAVGAAIIAGIGVGVFADFESACENAIVLGETVRCDTDRVQQYEAYYQRYCELYPILKDWFRQ</sequence>
<proteinExistence type="inferred from homology"/>
<keyword evidence="9" id="KW-1185">Reference proteome</keyword>
<dbReference type="CDD" id="cd07808">
    <property type="entry name" value="ASKHA_NBD_FGGY_EcXK-like"/>
    <property type="match status" value="1"/>
</dbReference>
<dbReference type="GO" id="GO:0004370">
    <property type="term" value="F:glycerol kinase activity"/>
    <property type="evidence" value="ECO:0007669"/>
    <property type="project" value="UniProtKB-EC"/>
</dbReference>
<dbReference type="Pfam" id="PF00370">
    <property type="entry name" value="FGGY_N"/>
    <property type="match status" value="1"/>
</dbReference>
<dbReference type="EMBL" id="CASHTH010003633">
    <property type="protein sequence ID" value="CAI8047398.1"/>
    <property type="molecule type" value="Genomic_DNA"/>
</dbReference>
<evidence type="ECO:0000256" key="3">
    <source>
        <dbReference type="ARBA" id="ARBA00022679"/>
    </source>
</evidence>
<evidence type="ECO:0000256" key="2">
    <source>
        <dbReference type="ARBA" id="ARBA00012099"/>
    </source>
</evidence>
<dbReference type="PANTHER" id="PTHR43095:SF5">
    <property type="entry name" value="XYLULOSE KINASE"/>
    <property type="match status" value="1"/>
</dbReference>
<dbReference type="Gene3D" id="3.30.420.40">
    <property type="match status" value="2"/>
</dbReference>
<dbReference type="PROSITE" id="PS00445">
    <property type="entry name" value="FGGY_KINASES_2"/>
    <property type="match status" value="1"/>
</dbReference>
<dbReference type="InterPro" id="IPR050406">
    <property type="entry name" value="FGGY_Carb_Kinase"/>
</dbReference>
<dbReference type="InterPro" id="IPR018485">
    <property type="entry name" value="FGGY_C"/>
</dbReference>
<dbReference type="InterPro" id="IPR018484">
    <property type="entry name" value="FGGY_N"/>
</dbReference>
<dbReference type="Proteomes" id="UP001174909">
    <property type="component" value="Unassembled WGS sequence"/>
</dbReference>
<dbReference type="SUPFAM" id="SSF53067">
    <property type="entry name" value="Actin-like ATPase domain"/>
    <property type="match status" value="2"/>
</dbReference>
<evidence type="ECO:0000259" key="7">
    <source>
        <dbReference type="Pfam" id="PF02782"/>
    </source>
</evidence>
<dbReference type="GO" id="GO:0005975">
    <property type="term" value="P:carbohydrate metabolic process"/>
    <property type="evidence" value="ECO:0007669"/>
    <property type="project" value="InterPro"/>
</dbReference>
<comment type="caution">
    <text evidence="8">The sequence shown here is derived from an EMBL/GenBank/DDBJ whole genome shotgun (WGS) entry which is preliminary data.</text>
</comment>
<dbReference type="AlphaFoldDB" id="A0AA35TG93"/>
<accession>A0AA35TG93</accession>
<keyword evidence="3 5" id="KW-0808">Transferase</keyword>
<protein>
    <recommendedName>
        <fullName evidence="2">glycerol kinase</fullName>
        <ecNumber evidence="2">2.7.1.30</ecNumber>
    </recommendedName>
</protein>
<keyword evidence="4 5" id="KW-0418">Kinase</keyword>
<evidence type="ECO:0000259" key="6">
    <source>
        <dbReference type="Pfam" id="PF00370"/>
    </source>
</evidence>
<dbReference type="InterPro" id="IPR018483">
    <property type="entry name" value="Carb_kinase_FGGY_CS"/>
</dbReference>
<evidence type="ECO:0000256" key="5">
    <source>
        <dbReference type="RuleBase" id="RU003733"/>
    </source>
</evidence>
<evidence type="ECO:0000256" key="4">
    <source>
        <dbReference type="ARBA" id="ARBA00022777"/>
    </source>
</evidence>
<evidence type="ECO:0000313" key="8">
    <source>
        <dbReference type="EMBL" id="CAI8047398.1"/>
    </source>
</evidence>
<dbReference type="Pfam" id="PF02782">
    <property type="entry name" value="FGGY_C"/>
    <property type="match status" value="1"/>
</dbReference>
<feature type="domain" description="Carbohydrate kinase FGGY N-terminal" evidence="6">
    <location>
        <begin position="1"/>
        <end position="82"/>
    </location>
</feature>
<reference evidence="8" key="1">
    <citation type="submission" date="2023-03" db="EMBL/GenBank/DDBJ databases">
        <authorList>
            <person name="Steffen K."/>
            <person name="Cardenas P."/>
        </authorList>
    </citation>
    <scope>NUCLEOTIDE SEQUENCE</scope>
</reference>
<comment type="pathway">
    <text evidence="1">Polyol metabolism; glycerol degradation via glycerol kinase pathway; sn-glycerol 3-phosphate from glycerol: step 1/1.</text>
</comment>
<dbReference type="InterPro" id="IPR043129">
    <property type="entry name" value="ATPase_NBD"/>
</dbReference>
<evidence type="ECO:0000313" key="9">
    <source>
        <dbReference type="Proteomes" id="UP001174909"/>
    </source>
</evidence>
<comment type="similarity">
    <text evidence="5">Belongs to the FGGY kinase family.</text>
</comment>
<organism evidence="8 9">
    <name type="scientific">Geodia barretti</name>
    <name type="common">Barrett's horny sponge</name>
    <dbReference type="NCBI Taxonomy" id="519541"/>
    <lineage>
        <taxon>Eukaryota</taxon>
        <taxon>Metazoa</taxon>
        <taxon>Porifera</taxon>
        <taxon>Demospongiae</taxon>
        <taxon>Heteroscleromorpha</taxon>
        <taxon>Tetractinellida</taxon>
        <taxon>Astrophorina</taxon>
        <taxon>Geodiidae</taxon>
        <taxon>Geodia</taxon>
    </lineage>
</organism>